<dbReference type="Gene3D" id="1.10.3300.10">
    <property type="entry name" value="Jann2411-like domain"/>
    <property type="match status" value="1"/>
</dbReference>
<sequence>MSGPAELLRDFVNTYDVETDTDDLTSPQALRDWLEGHGLQPADDLALARNLREGLRAGLRHNHDVVAYTTPEPLEAALSALSLRVAIDGGTPRLVPADGAAHRGLAELAAMIAAAHADGTWPRLKVCVESTCQAAFIDASKNRSRAWCSMRVCGNRTKTRTYRARRQAEGPGMPA</sequence>
<evidence type="ECO:0000313" key="2">
    <source>
        <dbReference type="EMBL" id="TKK81217.1"/>
    </source>
</evidence>
<dbReference type="InterPro" id="IPR021005">
    <property type="entry name" value="Znf_CGNR"/>
</dbReference>
<feature type="domain" description="Zinc finger CGNR" evidence="1">
    <location>
        <begin position="123"/>
        <end position="166"/>
    </location>
</feature>
<dbReference type="InterPro" id="IPR023286">
    <property type="entry name" value="ABATE_dom_sf"/>
</dbReference>
<dbReference type="Pfam" id="PF07336">
    <property type="entry name" value="ABATE"/>
    <property type="match status" value="1"/>
</dbReference>
<dbReference type="OrthoDB" id="123307at2"/>
<dbReference type="RefSeq" id="WP_137251108.1">
    <property type="nucleotide sequence ID" value="NZ_SZQA01000046.1"/>
</dbReference>
<protein>
    <submittedName>
        <fullName evidence="2">CGNR zinc finger domain-containing protein</fullName>
    </submittedName>
</protein>
<keyword evidence="3" id="KW-1185">Reference proteome</keyword>
<reference evidence="2 3" key="1">
    <citation type="submission" date="2019-04" db="EMBL/GenBank/DDBJ databases">
        <title>Herbidospora sp. NEAU-GS14.nov., a novel actinomycete isolated from soil.</title>
        <authorList>
            <person name="Han L."/>
        </authorList>
    </citation>
    <scope>NUCLEOTIDE SEQUENCE [LARGE SCALE GENOMIC DNA]</scope>
    <source>
        <strain evidence="2 3">NEAU-GS14</strain>
    </source>
</reference>
<gene>
    <name evidence="2" type="ORF">FDA94_33665</name>
</gene>
<dbReference type="PANTHER" id="PTHR35525:SF3">
    <property type="entry name" value="BLL6575 PROTEIN"/>
    <property type="match status" value="1"/>
</dbReference>
<name>A0A4U3M203_9ACTN</name>
<dbReference type="AlphaFoldDB" id="A0A4U3M203"/>
<evidence type="ECO:0000259" key="1">
    <source>
        <dbReference type="Pfam" id="PF11706"/>
    </source>
</evidence>
<evidence type="ECO:0000313" key="3">
    <source>
        <dbReference type="Proteomes" id="UP000308705"/>
    </source>
</evidence>
<dbReference type="EMBL" id="SZQA01000046">
    <property type="protein sequence ID" value="TKK81217.1"/>
    <property type="molecule type" value="Genomic_DNA"/>
</dbReference>
<dbReference type="Pfam" id="PF11706">
    <property type="entry name" value="zf-CGNR"/>
    <property type="match status" value="1"/>
</dbReference>
<comment type="caution">
    <text evidence="2">The sequence shown here is derived from an EMBL/GenBank/DDBJ whole genome shotgun (WGS) entry which is preliminary data.</text>
</comment>
<proteinExistence type="predicted"/>
<dbReference type="PANTHER" id="PTHR35525">
    <property type="entry name" value="BLL6575 PROTEIN"/>
    <property type="match status" value="1"/>
</dbReference>
<organism evidence="2 3">
    <name type="scientific">Herbidospora galbida</name>
    <dbReference type="NCBI Taxonomy" id="2575442"/>
    <lineage>
        <taxon>Bacteria</taxon>
        <taxon>Bacillati</taxon>
        <taxon>Actinomycetota</taxon>
        <taxon>Actinomycetes</taxon>
        <taxon>Streptosporangiales</taxon>
        <taxon>Streptosporangiaceae</taxon>
        <taxon>Herbidospora</taxon>
    </lineage>
</organism>
<accession>A0A4U3M203</accession>
<dbReference type="InterPro" id="IPR010852">
    <property type="entry name" value="ABATE"/>
</dbReference>
<dbReference type="SUPFAM" id="SSF160904">
    <property type="entry name" value="Jann2411-like"/>
    <property type="match status" value="1"/>
</dbReference>
<dbReference type="Proteomes" id="UP000308705">
    <property type="component" value="Unassembled WGS sequence"/>
</dbReference>